<accession>A0A9P9A1C5</accession>
<organism evidence="2 3">
    <name type="scientific">Truncatella angustata</name>
    <dbReference type="NCBI Taxonomy" id="152316"/>
    <lineage>
        <taxon>Eukaryota</taxon>
        <taxon>Fungi</taxon>
        <taxon>Dikarya</taxon>
        <taxon>Ascomycota</taxon>
        <taxon>Pezizomycotina</taxon>
        <taxon>Sordariomycetes</taxon>
        <taxon>Xylariomycetidae</taxon>
        <taxon>Amphisphaeriales</taxon>
        <taxon>Sporocadaceae</taxon>
        <taxon>Truncatella</taxon>
    </lineage>
</organism>
<gene>
    <name evidence="2" type="ORF">BKA67DRAFT_644058</name>
</gene>
<dbReference type="Proteomes" id="UP000758603">
    <property type="component" value="Unassembled WGS sequence"/>
</dbReference>
<keyword evidence="3" id="KW-1185">Reference proteome</keyword>
<feature type="transmembrane region" description="Helical" evidence="1">
    <location>
        <begin position="245"/>
        <end position="269"/>
    </location>
</feature>
<proteinExistence type="predicted"/>
<reference evidence="2" key="1">
    <citation type="journal article" date="2021" name="Nat. Commun.">
        <title>Genetic determinants of endophytism in the Arabidopsis root mycobiome.</title>
        <authorList>
            <person name="Mesny F."/>
            <person name="Miyauchi S."/>
            <person name="Thiergart T."/>
            <person name="Pickel B."/>
            <person name="Atanasova L."/>
            <person name="Karlsson M."/>
            <person name="Huettel B."/>
            <person name="Barry K.W."/>
            <person name="Haridas S."/>
            <person name="Chen C."/>
            <person name="Bauer D."/>
            <person name="Andreopoulos W."/>
            <person name="Pangilinan J."/>
            <person name="LaButti K."/>
            <person name="Riley R."/>
            <person name="Lipzen A."/>
            <person name="Clum A."/>
            <person name="Drula E."/>
            <person name="Henrissat B."/>
            <person name="Kohler A."/>
            <person name="Grigoriev I.V."/>
            <person name="Martin F.M."/>
            <person name="Hacquard S."/>
        </authorList>
    </citation>
    <scope>NUCLEOTIDE SEQUENCE</scope>
    <source>
        <strain evidence="2">MPI-SDFR-AT-0073</strain>
    </source>
</reference>
<keyword evidence="1" id="KW-1133">Transmembrane helix</keyword>
<evidence type="ECO:0000313" key="2">
    <source>
        <dbReference type="EMBL" id="KAH6658188.1"/>
    </source>
</evidence>
<dbReference type="RefSeq" id="XP_045962422.1">
    <property type="nucleotide sequence ID" value="XM_046105837.1"/>
</dbReference>
<name>A0A9P9A1C5_9PEZI</name>
<keyword evidence="1" id="KW-0812">Transmembrane</keyword>
<dbReference type="OrthoDB" id="5139479at2759"/>
<dbReference type="EMBL" id="JAGPXC010000002">
    <property type="protein sequence ID" value="KAH6658188.1"/>
    <property type="molecule type" value="Genomic_DNA"/>
</dbReference>
<protein>
    <submittedName>
        <fullName evidence="2">Uncharacterized protein</fullName>
    </submittedName>
</protein>
<evidence type="ECO:0000256" key="1">
    <source>
        <dbReference type="SAM" id="Phobius"/>
    </source>
</evidence>
<dbReference type="AlphaFoldDB" id="A0A9P9A1C5"/>
<keyword evidence="1" id="KW-0472">Membrane</keyword>
<evidence type="ECO:0000313" key="3">
    <source>
        <dbReference type="Proteomes" id="UP000758603"/>
    </source>
</evidence>
<sequence>MPTGLSEAASSAASGHLQTKYCERSLAGAAYRSSDLCHYSCLMSFTWPTESLCIARDWWIKRAERIPQCASIYPYQGLLVCPGGSTRGVSRITNPAPNTTTEVTVHTRQVSVIAARSNYSNASITETSFHKSLLHKYPWKSSISRLIKILFDGCSTIQQLTCPIVFGCLELLDWVEIAKRSAIHELTAQSFQSVLALPFWLLNSTNWETLSCRRTRLSFLCLLDFYATAYRVAPCVKIKFDFTTFVMFLFFSLQSSAMAFALEVMIWVWSRSTVPLKTSNFPLHNIWVKVEVRRVHEAEGQMAAKDSEVVKEMKEA</sequence>
<dbReference type="GeneID" id="70134728"/>
<comment type="caution">
    <text evidence="2">The sequence shown here is derived from an EMBL/GenBank/DDBJ whole genome shotgun (WGS) entry which is preliminary data.</text>
</comment>